<keyword evidence="2" id="KW-0547">Nucleotide-binding</keyword>
<reference evidence="7" key="1">
    <citation type="journal article" date="2014" name="Front. Microbiol.">
        <title>High frequency of phylogenetically diverse reductive dehalogenase-homologous genes in deep subseafloor sedimentary metagenomes.</title>
        <authorList>
            <person name="Kawai M."/>
            <person name="Futagami T."/>
            <person name="Toyoda A."/>
            <person name="Takaki Y."/>
            <person name="Nishi S."/>
            <person name="Hori S."/>
            <person name="Arai W."/>
            <person name="Tsubouchi T."/>
            <person name="Morono Y."/>
            <person name="Uchiyama I."/>
            <person name="Ito T."/>
            <person name="Fujiyama A."/>
            <person name="Inagaki F."/>
            <person name="Takami H."/>
        </authorList>
    </citation>
    <scope>NUCLEOTIDE SEQUENCE</scope>
    <source>
        <strain evidence="7">Expedition CK06-06</strain>
    </source>
</reference>
<evidence type="ECO:0000256" key="2">
    <source>
        <dbReference type="ARBA" id="ARBA00022741"/>
    </source>
</evidence>
<dbReference type="InterPro" id="IPR002312">
    <property type="entry name" value="Asp/Asn-tRNA-synth_IIb"/>
</dbReference>
<keyword evidence="5" id="KW-0030">Aminoacyl-tRNA synthetase</keyword>
<protein>
    <recommendedName>
        <fullName evidence="6">Aminoacyl-transfer RNA synthetases class-II family profile domain-containing protein</fullName>
    </recommendedName>
</protein>
<keyword evidence="3" id="KW-0067">ATP-binding</keyword>
<dbReference type="PRINTS" id="PR01042">
    <property type="entry name" value="TRNASYNTHASP"/>
</dbReference>
<dbReference type="GO" id="GO:0005524">
    <property type="term" value="F:ATP binding"/>
    <property type="evidence" value="ECO:0007669"/>
    <property type="project" value="UniProtKB-KW"/>
</dbReference>
<dbReference type="EMBL" id="BARS01057125">
    <property type="protein sequence ID" value="GAG48792.1"/>
    <property type="molecule type" value="Genomic_DNA"/>
</dbReference>
<comment type="caution">
    <text evidence="7">The sequence shown here is derived from an EMBL/GenBank/DDBJ whole genome shotgun (WGS) entry which is preliminary data.</text>
</comment>
<evidence type="ECO:0000259" key="6">
    <source>
        <dbReference type="PROSITE" id="PS50862"/>
    </source>
</evidence>
<dbReference type="PROSITE" id="PS50862">
    <property type="entry name" value="AA_TRNA_LIGASE_II"/>
    <property type="match status" value="1"/>
</dbReference>
<accession>X0YPD5</accession>
<feature type="domain" description="Aminoacyl-transfer RNA synthetases class-II family profile" evidence="6">
    <location>
        <begin position="1"/>
        <end position="149"/>
    </location>
</feature>
<dbReference type="PANTHER" id="PTHR22594">
    <property type="entry name" value="ASPARTYL/LYSYL-TRNA SYNTHETASE"/>
    <property type="match status" value="1"/>
</dbReference>
<evidence type="ECO:0000256" key="4">
    <source>
        <dbReference type="ARBA" id="ARBA00022917"/>
    </source>
</evidence>
<evidence type="ECO:0000256" key="5">
    <source>
        <dbReference type="ARBA" id="ARBA00023146"/>
    </source>
</evidence>
<name>X0YPD5_9ZZZZ</name>
<evidence type="ECO:0000256" key="3">
    <source>
        <dbReference type="ARBA" id="ARBA00022840"/>
    </source>
</evidence>
<feature type="non-terminal residue" evidence="7">
    <location>
        <position position="1"/>
    </location>
</feature>
<evidence type="ECO:0000256" key="1">
    <source>
        <dbReference type="ARBA" id="ARBA00022598"/>
    </source>
</evidence>
<keyword evidence="4" id="KW-0648">Protein biosynthesis</keyword>
<dbReference type="PANTHER" id="PTHR22594:SF5">
    <property type="entry name" value="ASPARTATE--TRNA LIGASE, MITOCHONDRIAL"/>
    <property type="match status" value="1"/>
</dbReference>
<dbReference type="GO" id="GO:0004815">
    <property type="term" value="F:aspartate-tRNA ligase activity"/>
    <property type="evidence" value="ECO:0007669"/>
    <property type="project" value="TreeGrafter"/>
</dbReference>
<dbReference type="GO" id="GO:0006422">
    <property type="term" value="P:aspartyl-tRNA aminoacylation"/>
    <property type="evidence" value="ECO:0007669"/>
    <property type="project" value="TreeGrafter"/>
</dbReference>
<proteinExistence type="predicted"/>
<dbReference type="Gene3D" id="3.30.930.10">
    <property type="entry name" value="Bira Bifunctional Protein, Domain 2"/>
    <property type="match status" value="1"/>
</dbReference>
<sequence length="149" mass="17496">LDSKGFIEVETPFLTKSTPEGARDYLVPSRVNRGMFYALPQSPQIFKQLLMIAGFDRYYQIVRCFRDEDLRADRQPEFTQVDLEMTFVDEEDVMGVFEEMMRDLFRKMQESYRPHFALSRSVERTDPPVGSQTRSLKSQCLAQLCVWAF</sequence>
<evidence type="ECO:0000313" key="7">
    <source>
        <dbReference type="EMBL" id="GAG48792.1"/>
    </source>
</evidence>
<gene>
    <name evidence="7" type="ORF">S01H1_83878</name>
</gene>
<organism evidence="7">
    <name type="scientific">marine sediment metagenome</name>
    <dbReference type="NCBI Taxonomy" id="412755"/>
    <lineage>
        <taxon>unclassified sequences</taxon>
        <taxon>metagenomes</taxon>
        <taxon>ecological metagenomes</taxon>
    </lineage>
</organism>
<dbReference type="Pfam" id="PF00152">
    <property type="entry name" value="tRNA-synt_2"/>
    <property type="match status" value="1"/>
</dbReference>
<keyword evidence="1" id="KW-0436">Ligase</keyword>
<dbReference type="SUPFAM" id="SSF55681">
    <property type="entry name" value="Class II aaRS and biotin synthetases"/>
    <property type="match status" value="1"/>
</dbReference>
<dbReference type="AlphaFoldDB" id="X0YPD5"/>
<dbReference type="InterPro" id="IPR045864">
    <property type="entry name" value="aa-tRNA-synth_II/BPL/LPL"/>
</dbReference>
<dbReference type="InterPro" id="IPR006195">
    <property type="entry name" value="aa-tRNA-synth_II"/>
</dbReference>
<dbReference type="InterPro" id="IPR004364">
    <property type="entry name" value="Aa-tRNA-synt_II"/>
</dbReference>